<evidence type="ECO:0000313" key="2">
    <source>
        <dbReference type="Proteomes" id="UP000670092"/>
    </source>
</evidence>
<accession>A0A8H8D8E6</accession>
<sequence length="83" mass="9611">MSSSSLSQHLATDPLILWRQYIIYTQKRLCVPGTRNLRPRSCAAAQIHTFLFFKHLQTQHFLHTFQKDAKGGRISQQISEDVL</sequence>
<gene>
    <name evidence="1" type="ORF">I7I52_02981</name>
</gene>
<dbReference type="EMBL" id="JAEVHI010000001">
    <property type="protein sequence ID" value="KAG5304592.1"/>
    <property type="molecule type" value="Genomic_DNA"/>
</dbReference>
<evidence type="ECO:0000313" key="1">
    <source>
        <dbReference type="EMBL" id="KAG5304592.1"/>
    </source>
</evidence>
<organism evidence="1 2">
    <name type="scientific">Ajellomyces capsulatus</name>
    <name type="common">Darling's disease fungus</name>
    <name type="synonym">Histoplasma capsulatum</name>
    <dbReference type="NCBI Taxonomy" id="5037"/>
    <lineage>
        <taxon>Eukaryota</taxon>
        <taxon>Fungi</taxon>
        <taxon>Dikarya</taxon>
        <taxon>Ascomycota</taxon>
        <taxon>Pezizomycotina</taxon>
        <taxon>Eurotiomycetes</taxon>
        <taxon>Eurotiomycetidae</taxon>
        <taxon>Onygenales</taxon>
        <taxon>Ajellomycetaceae</taxon>
        <taxon>Histoplasma</taxon>
    </lineage>
</organism>
<proteinExistence type="predicted"/>
<reference evidence="1 2" key="1">
    <citation type="submission" date="2021-01" db="EMBL/GenBank/DDBJ databases">
        <title>Chromosome-level genome assembly of a human fungal pathogen reveals clustering of transcriptionally co-regulated genes.</title>
        <authorList>
            <person name="Voorhies M."/>
            <person name="Cohen S."/>
            <person name="Shea T.P."/>
            <person name="Petrus S."/>
            <person name="Munoz J.F."/>
            <person name="Poplawski S."/>
            <person name="Goldman W.E."/>
            <person name="Michael T."/>
            <person name="Cuomo C.A."/>
            <person name="Sil A."/>
            <person name="Beyhan S."/>
        </authorList>
    </citation>
    <scope>NUCLEOTIDE SEQUENCE [LARGE SCALE GENOMIC DNA]</scope>
    <source>
        <strain evidence="1 2">G184AR</strain>
    </source>
</reference>
<dbReference type="AlphaFoldDB" id="A0A8H8D8E6"/>
<dbReference type="VEuPathDB" id="FungiDB:I7I52_02981"/>
<comment type="caution">
    <text evidence="1">The sequence shown here is derived from an EMBL/GenBank/DDBJ whole genome shotgun (WGS) entry which is preliminary data.</text>
</comment>
<name>A0A8H8D8E6_AJECA</name>
<protein>
    <submittedName>
        <fullName evidence="1">Uncharacterized protein</fullName>
    </submittedName>
</protein>
<dbReference type="Proteomes" id="UP000670092">
    <property type="component" value="Unassembled WGS sequence"/>
</dbReference>